<accession>A0A2P5Y8B3</accession>
<dbReference type="EMBL" id="KZ663544">
    <property type="protein sequence ID" value="PPS11827.1"/>
    <property type="molecule type" value="Genomic_DNA"/>
</dbReference>
<evidence type="ECO:0000313" key="2">
    <source>
        <dbReference type="Proteomes" id="UP000239757"/>
    </source>
</evidence>
<evidence type="ECO:0000313" key="1">
    <source>
        <dbReference type="EMBL" id="PPS11827.1"/>
    </source>
</evidence>
<name>A0A2P5Y8B3_GOSBA</name>
<dbReference type="Proteomes" id="UP000239757">
    <property type="component" value="Unassembled WGS sequence"/>
</dbReference>
<gene>
    <name evidence="1" type="ORF">GOBAR_AA08813</name>
</gene>
<dbReference type="AlphaFoldDB" id="A0A2P5Y8B3"/>
<reference evidence="1 2" key="1">
    <citation type="submission" date="2015-01" db="EMBL/GenBank/DDBJ databases">
        <title>Genome of allotetraploid Gossypium barbadense reveals genomic plasticity and fiber elongation in cotton evolution.</title>
        <authorList>
            <person name="Chen X."/>
            <person name="Liu X."/>
            <person name="Zhao B."/>
            <person name="Zheng H."/>
            <person name="Hu Y."/>
            <person name="Lu G."/>
            <person name="Yang C."/>
            <person name="Chen J."/>
            <person name="Shan C."/>
            <person name="Zhang L."/>
            <person name="Zhou Y."/>
            <person name="Wang L."/>
            <person name="Guo W."/>
            <person name="Bai Y."/>
            <person name="Ruan J."/>
            <person name="Shangguan X."/>
            <person name="Mao Y."/>
            <person name="Jiang J."/>
            <person name="Zhu Y."/>
            <person name="Lei J."/>
            <person name="Kang H."/>
            <person name="Chen S."/>
            <person name="He X."/>
            <person name="Wang R."/>
            <person name="Wang Y."/>
            <person name="Chen J."/>
            <person name="Wang L."/>
            <person name="Yu S."/>
            <person name="Wang B."/>
            <person name="Wei J."/>
            <person name="Song S."/>
            <person name="Lu X."/>
            <person name="Gao Z."/>
            <person name="Gu W."/>
            <person name="Deng X."/>
            <person name="Ma D."/>
            <person name="Wang S."/>
            <person name="Liang W."/>
            <person name="Fang L."/>
            <person name="Cai C."/>
            <person name="Zhu X."/>
            <person name="Zhou B."/>
            <person name="Zhang Y."/>
            <person name="Chen Z."/>
            <person name="Xu S."/>
            <person name="Zhu R."/>
            <person name="Wang S."/>
            <person name="Zhang T."/>
            <person name="Zhao G."/>
        </authorList>
    </citation>
    <scope>NUCLEOTIDE SEQUENCE [LARGE SCALE GENOMIC DNA]</scope>
    <source>
        <strain evidence="2">cv. Xinhai21</strain>
        <tissue evidence="1">Leaf</tissue>
    </source>
</reference>
<proteinExistence type="predicted"/>
<sequence>MESLNWSHGKESAKARVRLGEDTPVVVEVVSPQVLRQKNIITSGSYGRGRAGHGSRGGPFLVKLQIPSAEFEMSYLDCTVWENVKYRKRNYSIGFRSGNMRVCRI</sequence>
<organism evidence="1 2">
    <name type="scientific">Gossypium barbadense</name>
    <name type="common">Sea Island cotton</name>
    <name type="synonym">Hibiscus barbadensis</name>
    <dbReference type="NCBI Taxonomy" id="3634"/>
    <lineage>
        <taxon>Eukaryota</taxon>
        <taxon>Viridiplantae</taxon>
        <taxon>Streptophyta</taxon>
        <taxon>Embryophyta</taxon>
        <taxon>Tracheophyta</taxon>
        <taxon>Spermatophyta</taxon>
        <taxon>Magnoliopsida</taxon>
        <taxon>eudicotyledons</taxon>
        <taxon>Gunneridae</taxon>
        <taxon>Pentapetalae</taxon>
        <taxon>rosids</taxon>
        <taxon>malvids</taxon>
        <taxon>Malvales</taxon>
        <taxon>Malvaceae</taxon>
        <taxon>Malvoideae</taxon>
        <taxon>Gossypium</taxon>
    </lineage>
</organism>
<protein>
    <submittedName>
        <fullName evidence="1">Uncharacterized protein</fullName>
    </submittedName>
</protein>